<keyword evidence="1" id="KW-0677">Repeat</keyword>
<reference evidence="4" key="1">
    <citation type="submission" date="2020-10" db="EMBL/GenBank/DDBJ databases">
        <authorList>
            <person name="Gilroy R."/>
        </authorList>
    </citation>
    <scope>NUCLEOTIDE SEQUENCE</scope>
    <source>
        <strain evidence="4">ChiGjej3B3-7149</strain>
    </source>
</reference>
<organism evidence="4 5">
    <name type="scientific">Candidatus Scatomorpha intestinigallinarum</name>
    <dbReference type="NCBI Taxonomy" id="2840923"/>
    <lineage>
        <taxon>Bacteria</taxon>
        <taxon>Bacillati</taxon>
        <taxon>Bacillota</taxon>
        <taxon>Clostridia</taxon>
        <taxon>Eubacteriales</taxon>
        <taxon>Candidatus Scatomorpha</taxon>
    </lineage>
</organism>
<reference evidence="4" key="2">
    <citation type="journal article" date="2021" name="PeerJ">
        <title>Extensive microbial diversity within the chicken gut microbiome revealed by metagenomics and culture.</title>
        <authorList>
            <person name="Gilroy R."/>
            <person name="Ravi A."/>
            <person name="Getino M."/>
            <person name="Pursley I."/>
            <person name="Horton D.L."/>
            <person name="Alikhan N.F."/>
            <person name="Baker D."/>
            <person name="Gharbi K."/>
            <person name="Hall N."/>
            <person name="Watson M."/>
            <person name="Adriaenssens E.M."/>
            <person name="Foster-Nyarko E."/>
            <person name="Jarju S."/>
            <person name="Secka A."/>
            <person name="Antonio M."/>
            <person name="Oren A."/>
            <person name="Chaudhuri R.R."/>
            <person name="La Ragione R."/>
            <person name="Hildebrand F."/>
            <person name="Pallen M.J."/>
        </authorList>
    </citation>
    <scope>NUCLEOTIDE SEQUENCE</scope>
    <source>
        <strain evidence="4">ChiGjej3B3-7149</strain>
    </source>
</reference>
<evidence type="ECO:0000256" key="1">
    <source>
        <dbReference type="ARBA" id="ARBA00022737"/>
    </source>
</evidence>
<protein>
    <submittedName>
        <fullName evidence="4">S-layer homology domain-containing protein</fullName>
    </submittedName>
</protein>
<dbReference type="InterPro" id="IPR029045">
    <property type="entry name" value="ClpP/crotonase-like_dom_sf"/>
</dbReference>
<evidence type="ECO:0000256" key="2">
    <source>
        <dbReference type="SAM" id="SignalP"/>
    </source>
</evidence>
<dbReference type="InterPro" id="IPR005151">
    <property type="entry name" value="Tail-specific_protease"/>
</dbReference>
<sequence length="635" mass="69407">MKKALATVLVLTLLLSLAPAALAAGTEAEDAADALYALGLFQGAGTDSDGAPVFELGRAMTRSEAVTMLVRLLGRENEALSGKWETPFTDVPAWAEPYVGLAYENGLTTGTGDTTFSSGERVTSAQYLTFILRALGYDDAAGDFDWERAWELTDELGVTSGEYRAANNGAFVRGDAAIVSLSALSQELKGSDSTLLEKISAQDPPSADFDAVMDAASAEHKQLFESGEVFDGFTDYIVNDPETTDLLSAEEIAALVDTGRSGSGSMSREQAAADVDLFFRAVEAAYGAYYYFGAENFDAARAEVMAWLDGRSAVRSSELEQKLSETLDFVRDAHFQAGDVRGREELFRYEYFYCPDQSWAQDDVGYYKYIGGEKWYFSSFSDSRVRMEPSLTRAGELCWAPVLFCRPADMTESTVTLKNAAGETRSERLTWTESEPYSESMRVPDYNLLRENGIVYISERNFDLSYKELLDGFAADAAKVRDAKLIIFDIRANGGGADEFGRSWVENFCGQQPETTAAWSTRVSALRNAAGVRDGFAPEEGTSGFYYHVANLEGRQLPNDIPIIVLVDDMCGSSGESMLNFLRELDNVLVVGSNSSGYQICGNVMSFRLPRSGIYFSFGASFGLSFTTENVDFKG</sequence>
<evidence type="ECO:0000259" key="3">
    <source>
        <dbReference type="PROSITE" id="PS51272"/>
    </source>
</evidence>
<dbReference type="AlphaFoldDB" id="A0A9D1IYS9"/>
<dbReference type="Proteomes" id="UP000824238">
    <property type="component" value="Unassembled WGS sequence"/>
</dbReference>
<dbReference type="SUPFAM" id="SSF52096">
    <property type="entry name" value="ClpP/crotonase"/>
    <property type="match status" value="1"/>
</dbReference>
<keyword evidence="2" id="KW-0732">Signal</keyword>
<dbReference type="GO" id="GO:0006508">
    <property type="term" value="P:proteolysis"/>
    <property type="evidence" value="ECO:0007669"/>
    <property type="project" value="InterPro"/>
</dbReference>
<dbReference type="Gene3D" id="3.90.226.10">
    <property type="entry name" value="2-enoyl-CoA Hydratase, Chain A, domain 1"/>
    <property type="match status" value="1"/>
</dbReference>
<dbReference type="PROSITE" id="PS51272">
    <property type="entry name" value="SLH"/>
    <property type="match status" value="2"/>
</dbReference>
<dbReference type="EMBL" id="DVHH01000087">
    <property type="protein sequence ID" value="HIR54652.1"/>
    <property type="molecule type" value="Genomic_DNA"/>
</dbReference>
<evidence type="ECO:0000313" key="5">
    <source>
        <dbReference type="Proteomes" id="UP000824238"/>
    </source>
</evidence>
<dbReference type="Pfam" id="PF03572">
    <property type="entry name" value="Peptidase_S41"/>
    <property type="match status" value="1"/>
</dbReference>
<feature type="domain" description="SLH" evidence="3">
    <location>
        <begin position="15"/>
        <end position="81"/>
    </location>
</feature>
<proteinExistence type="predicted"/>
<accession>A0A9D1IYS9</accession>
<dbReference type="GO" id="GO:0008236">
    <property type="term" value="F:serine-type peptidase activity"/>
    <property type="evidence" value="ECO:0007669"/>
    <property type="project" value="InterPro"/>
</dbReference>
<comment type="caution">
    <text evidence="4">The sequence shown here is derived from an EMBL/GenBank/DDBJ whole genome shotgun (WGS) entry which is preliminary data.</text>
</comment>
<feature type="signal peptide" evidence="2">
    <location>
        <begin position="1"/>
        <end position="23"/>
    </location>
</feature>
<feature type="domain" description="SLH" evidence="3">
    <location>
        <begin position="82"/>
        <end position="145"/>
    </location>
</feature>
<feature type="non-terminal residue" evidence="4">
    <location>
        <position position="635"/>
    </location>
</feature>
<gene>
    <name evidence="4" type="ORF">IAD36_03490</name>
</gene>
<feature type="chain" id="PRO_5039616458" evidence="2">
    <location>
        <begin position="24"/>
        <end position="635"/>
    </location>
</feature>
<evidence type="ECO:0000313" key="4">
    <source>
        <dbReference type="EMBL" id="HIR54652.1"/>
    </source>
</evidence>
<name>A0A9D1IYS9_9FIRM</name>
<dbReference type="InterPro" id="IPR001119">
    <property type="entry name" value="SLH_dom"/>
</dbReference>
<dbReference type="Pfam" id="PF00395">
    <property type="entry name" value="SLH"/>
    <property type="match status" value="1"/>
</dbReference>